<dbReference type="EMBL" id="CT025834">
    <property type="protein sequence ID" value="CAJ31139.1"/>
    <property type="molecule type" value="Genomic_DNA"/>
</dbReference>
<organism evidence="1">
    <name type="scientific">uncultured sulfate-reducing bacterium</name>
    <dbReference type="NCBI Taxonomy" id="153939"/>
    <lineage>
        <taxon>Bacteria</taxon>
        <taxon>environmental samples</taxon>
    </lineage>
</organism>
<sequence>MMRPRSAAHATSAQLIGETQTSVSPRVKVSLAVGESCFGSPTAQITAQVSRRTCTTVTLKHVPVTLRNERLCQVAGDLDAAASTSKHSLILSLLLYWDNPGNRDITFSNLDLFTKLDRCEIAAEAVFELGNISYLHTHNMGQQVGHVKLGSLERC</sequence>
<dbReference type="AlphaFoldDB" id="Q3IBR0"/>
<protein>
    <submittedName>
        <fullName evidence="1">Uncharacterized protein</fullName>
    </submittedName>
</protein>
<reference evidence="1" key="1">
    <citation type="journal article" date="2005" name="J. Bacteriol.">
        <title>Clustered genes related to sulfate respiration in uncultured prokaryotes support the theory of their concomitant horizontal transfer.</title>
        <authorList>
            <person name="Mussmann M."/>
            <person name="Richter M."/>
            <person name="Lombardot T."/>
            <person name="Meyerdierks A."/>
            <person name="Kuever J."/>
            <person name="Kube M."/>
            <person name="Glockner F.O."/>
            <person name="Amann R."/>
        </authorList>
    </citation>
    <scope>NUCLEOTIDE SEQUENCE</scope>
</reference>
<proteinExistence type="predicted"/>
<evidence type="ECO:0000313" key="1">
    <source>
        <dbReference type="EMBL" id="CAJ31139.1"/>
    </source>
</evidence>
<name>Q3IBR0_9BACT</name>
<gene>
    <name evidence="1" type="ORF">42c90027</name>
</gene>
<accession>Q3IBR0</accession>